<evidence type="ECO:0000256" key="1">
    <source>
        <dbReference type="SAM" id="Phobius"/>
    </source>
</evidence>
<dbReference type="GO" id="GO:0004129">
    <property type="term" value="F:cytochrome-c oxidase activity"/>
    <property type="evidence" value="ECO:0007669"/>
    <property type="project" value="InterPro"/>
</dbReference>
<proteinExistence type="predicted"/>
<keyword evidence="1" id="KW-0472">Membrane</keyword>
<keyword evidence="1" id="KW-0812">Transmembrane</keyword>
<feature type="domain" description="Cytochrome oxidase subunit I profile" evidence="2">
    <location>
        <begin position="1"/>
        <end position="54"/>
    </location>
</feature>
<feature type="transmembrane region" description="Helical" evidence="1">
    <location>
        <begin position="9"/>
        <end position="27"/>
    </location>
</feature>
<dbReference type="SUPFAM" id="SSF55608">
    <property type="entry name" value="Homing endonucleases"/>
    <property type="match status" value="2"/>
</dbReference>
<dbReference type="GO" id="GO:0005739">
    <property type="term" value="C:mitochondrion"/>
    <property type="evidence" value="ECO:0007669"/>
    <property type="project" value="UniProtKB-ARBA"/>
</dbReference>
<dbReference type="InterPro" id="IPR027434">
    <property type="entry name" value="Homing_endonucl"/>
</dbReference>
<name>A0A0C2IMQ3_9PEZI</name>
<dbReference type="HOGENOM" id="CLU_070093_0_0_1"/>
<dbReference type="Pfam" id="PF00961">
    <property type="entry name" value="LAGLIDADG_1"/>
    <property type="match status" value="1"/>
</dbReference>
<feature type="transmembrane region" description="Helical" evidence="1">
    <location>
        <begin position="33"/>
        <end position="58"/>
    </location>
</feature>
<keyword evidence="3" id="KW-0496">Mitochondrion</keyword>
<comment type="caution">
    <text evidence="3">The sequence shown here is derived from an EMBL/GenBank/DDBJ whole genome shotgun (WGS) entry which is preliminary data.</text>
</comment>
<dbReference type="InterPro" id="IPR051289">
    <property type="entry name" value="LAGLIDADG_Endonuclease"/>
</dbReference>
<geneLocation type="mitochondrion" evidence="3"/>
<keyword evidence="3" id="KW-0540">Nuclease</keyword>
<dbReference type="InterPro" id="IPR023616">
    <property type="entry name" value="Cyt_c_oxase-like_su1_dom"/>
</dbReference>
<dbReference type="Proteomes" id="UP000031575">
    <property type="component" value="Unassembled WGS sequence"/>
</dbReference>
<dbReference type="PROSITE" id="PS50855">
    <property type="entry name" value="COX1"/>
    <property type="match status" value="1"/>
</dbReference>
<dbReference type="GO" id="GO:0004519">
    <property type="term" value="F:endonuclease activity"/>
    <property type="evidence" value="ECO:0007669"/>
    <property type="project" value="UniProtKB-KW"/>
</dbReference>
<organism evidence="3 4">
    <name type="scientific">Sporothrix brasiliensis 5110</name>
    <dbReference type="NCBI Taxonomy" id="1398154"/>
    <lineage>
        <taxon>Eukaryota</taxon>
        <taxon>Fungi</taxon>
        <taxon>Dikarya</taxon>
        <taxon>Ascomycota</taxon>
        <taxon>Pezizomycotina</taxon>
        <taxon>Sordariomycetes</taxon>
        <taxon>Sordariomycetidae</taxon>
        <taxon>Ophiostomatales</taxon>
        <taxon>Ophiostomataceae</taxon>
        <taxon>Sporothrix</taxon>
    </lineage>
</organism>
<keyword evidence="3" id="KW-0378">Hydrolase</keyword>
<keyword evidence="4" id="KW-1185">Reference proteome</keyword>
<dbReference type="PANTHER" id="PTHR36181:SF4">
    <property type="entry name" value="LAGLIDADG ENDONUCLEASE"/>
    <property type="match status" value="1"/>
</dbReference>
<dbReference type="Gene3D" id="1.20.210.10">
    <property type="entry name" value="Cytochrome c oxidase-like, subunit I domain"/>
    <property type="match status" value="1"/>
</dbReference>
<reference evidence="3 4" key="1">
    <citation type="journal article" date="2014" name="BMC Genomics">
        <title>Comparative genomics of the major fungal agents of human and animal Sporotrichosis: Sporothrix schenckii and Sporothrix brasiliensis.</title>
        <authorList>
            <person name="Teixeira M.M."/>
            <person name="de Almeida L.G."/>
            <person name="Kubitschek-Barreira P."/>
            <person name="Alves F.L."/>
            <person name="Kioshima E.S."/>
            <person name="Abadio A.K."/>
            <person name="Fernandes L."/>
            <person name="Derengowski L.S."/>
            <person name="Ferreira K.S."/>
            <person name="Souza R.C."/>
            <person name="Ruiz J.C."/>
            <person name="de Andrade N.C."/>
            <person name="Paes H.C."/>
            <person name="Nicola A.M."/>
            <person name="Albuquerque P."/>
            <person name="Gerber A.L."/>
            <person name="Martins V.P."/>
            <person name="Peconick L.D."/>
            <person name="Neto A.V."/>
            <person name="Chaucanez C.B."/>
            <person name="Silva P.A."/>
            <person name="Cunha O.L."/>
            <person name="de Oliveira F.F."/>
            <person name="dos Santos T.C."/>
            <person name="Barros A.L."/>
            <person name="Soares M.A."/>
            <person name="de Oliveira L.M."/>
            <person name="Marini M.M."/>
            <person name="Villalobos-Duno H."/>
            <person name="Cunha M.M."/>
            <person name="de Hoog S."/>
            <person name="da Silveira J.F."/>
            <person name="Henrissat B."/>
            <person name="Nino-Vega G.A."/>
            <person name="Cisalpino P.S."/>
            <person name="Mora-Montes H.M."/>
            <person name="Almeida S.R."/>
            <person name="Stajich J.E."/>
            <person name="Lopes-Bezerra L.M."/>
            <person name="Vasconcelos A.T."/>
            <person name="Felipe M.S."/>
        </authorList>
    </citation>
    <scope>NUCLEOTIDE SEQUENCE [LARGE SCALE GENOMIC DNA]</scope>
    <source>
        <strain evidence="3 4">5110</strain>
    </source>
</reference>
<dbReference type="AlphaFoldDB" id="A0A0C2IMQ3"/>
<dbReference type="VEuPathDB" id="FungiDB:SPBR_09281"/>
<dbReference type="RefSeq" id="XP_040614277.1">
    <property type="nucleotide sequence ID" value="XM_040767407.1"/>
</dbReference>
<dbReference type="SUPFAM" id="SSF81442">
    <property type="entry name" value="Cytochrome c oxidase subunit I-like"/>
    <property type="match status" value="1"/>
</dbReference>
<dbReference type="PANTHER" id="PTHR36181">
    <property type="entry name" value="INTRON-ENCODED ENDONUCLEASE AI3-RELATED"/>
    <property type="match status" value="1"/>
</dbReference>
<dbReference type="Gene3D" id="3.10.28.10">
    <property type="entry name" value="Homing endonucleases"/>
    <property type="match status" value="2"/>
</dbReference>
<evidence type="ECO:0000313" key="4">
    <source>
        <dbReference type="Proteomes" id="UP000031575"/>
    </source>
</evidence>
<dbReference type="EMBL" id="AWTV01000012">
    <property type="protein sequence ID" value="KIH86267.1"/>
    <property type="molecule type" value="Genomic_DNA"/>
</dbReference>
<evidence type="ECO:0000313" key="3">
    <source>
        <dbReference type="EMBL" id="KIH86267.1"/>
    </source>
</evidence>
<protein>
    <submittedName>
        <fullName evidence="3">LAGLIDADG endonuclease</fullName>
    </submittedName>
</protein>
<accession>A0A0C2IMQ3</accession>
<keyword evidence="3" id="KW-0255">Endonuclease</keyword>
<dbReference type="OrthoDB" id="5381460at2759"/>
<keyword evidence="1" id="KW-1133">Transmembrane helix</keyword>
<gene>
    <name evidence="3" type="ORF">SPBR_09281</name>
</gene>
<evidence type="ECO:0000259" key="2">
    <source>
        <dbReference type="PROSITE" id="PS50855"/>
    </source>
</evidence>
<dbReference type="GeneID" id="63682328"/>
<dbReference type="InterPro" id="IPR004860">
    <property type="entry name" value="LAGLIDADG_dom"/>
</dbReference>
<sequence>MDYFINQSICYILIIPGFGIISTTISANSNKSVFGYIGMVYAMMSIGILGFIVWSWVMMASPYSDIGNKINFAICWNSLVLISTLYGKNLISYTQSADNLSLYSLNDNKQSVSETTRETSFNFSKFHVYYNTLFKNKDPISNEWLTWFVGFAEGDGAIQTYAKGKRVRFVLTQKESNILYKIQFKLNIGVIKHFPQGKSGKNNDFFRWIVDNPSHILLLAFLFNGNLAQNHRIEQLTKWVNSLNNRFGNETIKLNNIPVTITLQDAWLSGFTDAEGCFNVSITTNCRYTLGHVIKMRYILDQKDSIILNKVYELFGFGKVTLRSRTVDVYRYTATGFKVLNNVITYFKLFPLQTKKAFSLKNWLIIHNQISNKLHLTEEGLSQIRILQKRINLNNSITNKTGKA</sequence>
<dbReference type="InterPro" id="IPR036927">
    <property type="entry name" value="Cyt_c_oxase-like_su1_sf"/>
</dbReference>